<evidence type="ECO:0000259" key="6">
    <source>
        <dbReference type="PROSITE" id="PS50893"/>
    </source>
</evidence>
<dbReference type="Proteomes" id="UP001501074">
    <property type="component" value="Unassembled WGS sequence"/>
</dbReference>
<evidence type="ECO:0000256" key="1">
    <source>
        <dbReference type="ARBA" id="ARBA00005417"/>
    </source>
</evidence>
<feature type="compositionally biased region" description="Basic and acidic residues" evidence="5">
    <location>
        <begin position="361"/>
        <end position="395"/>
    </location>
</feature>
<keyword evidence="4 7" id="KW-0067">ATP-binding</keyword>
<feature type="domain" description="ABC transporter" evidence="6">
    <location>
        <begin position="23"/>
        <end position="285"/>
    </location>
</feature>
<comment type="similarity">
    <text evidence="1">Belongs to the ABC transporter superfamily.</text>
</comment>
<dbReference type="PANTHER" id="PTHR43869">
    <property type="entry name" value="GLYCINE BETAINE/PROLINE BETAINE TRANSPORT SYSTEM ATP-BINDING PROTEIN PROV"/>
    <property type="match status" value="1"/>
</dbReference>
<dbReference type="InterPro" id="IPR003439">
    <property type="entry name" value="ABC_transporter-like_ATP-bd"/>
</dbReference>
<protein>
    <submittedName>
        <fullName evidence="7">Betaine/proline/choline family ABC transporter ATP-binding protein</fullName>
    </submittedName>
</protein>
<evidence type="ECO:0000256" key="5">
    <source>
        <dbReference type="SAM" id="MobiDB-lite"/>
    </source>
</evidence>
<dbReference type="Pfam" id="PF00005">
    <property type="entry name" value="ABC_tran"/>
    <property type="match status" value="1"/>
</dbReference>
<evidence type="ECO:0000256" key="4">
    <source>
        <dbReference type="ARBA" id="ARBA00022840"/>
    </source>
</evidence>
<keyword evidence="2" id="KW-0813">Transport</keyword>
<dbReference type="PROSITE" id="PS00211">
    <property type="entry name" value="ABC_TRANSPORTER_1"/>
    <property type="match status" value="1"/>
</dbReference>
<dbReference type="InterPro" id="IPR017871">
    <property type="entry name" value="ABC_transporter-like_CS"/>
</dbReference>
<feature type="region of interest" description="Disordered" evidence="5">
    <location>
        <begin position="360"/>
        <end position="395"/>
    </location>
</feature>
<evidence type="ECO:0000313" key="8">
    <source>
        <dbReference type="Proteomes" id="UP001501074"/>
    </source>
</evidence>
<evidence type="ECO:0000313" key="7">
    <source>
        <dbReference type="EMBL" id="GAA3633430.1"/>
    </source>
</evidence>
<proteinExistence type="inferred from homology"/>
<dbReference type="InterPro" id="IPR051921">
    <property type="entry name" value="ABC_osmolyte_uptake_ATP-bind"/>
</dbReference>
<dbReference type="InterPro" id="IPR027417">
    <property type="entry name" value="P-loop_NTPase"/>
</dbReference>
<dbReference type="EMBL" id="BAAAZO010000012">
    <property type="protein sequence ID" value="GAA3633430.1"/>
    <property type="molecule type" value="Genomic_DNA"/>
</dbReference>
<keyword evidence="3" id="KW-0547">Nucleotide-binding</keyword>
<dbReference type="SUPFAM" id="SSF52540">
    <property type="entry name" value="P-loop containing nucleoside triphosphate hydrolases"/>
    <property type="match status" value="1"/>
</dbReference>
<comment type="caution">
    <text evidence="7">The sequence shown here is derived from an EMBL/GenBank/DDBJ whole genome shotgun (WGS) entry which is preliminary data.</text>
</comment>
<dbReference type="SMART" id="SM00382">
    <property type="entry name" value="AAA"/>
    <property type="match status" value="1"/>
</dbReference>
<accession>A0ABP7AJ96</accession>
<dbReference type="InterPro" id="IPR003593">
    <property type="entry name" value="AAA+_ATPase"/>
</dbReference>
<keyword evidence="8" id="KW-1185">Reference proteome</keyword>
<dbReference type="InterPro" id="IPR005892">
    <property type="entry name" value="Gly-betaine_transp_ATP-bd"/>
</dbReference>
<evidence type="ECO:0000256" key="3">
    <source>
        <dbReference type="ARBA" id="ARBA00022741"/>
    </source>
</evidence>
<dbReference type="PROSITE" id="PS50893">
    <property type="entry name" value="ABC_TRANSPORTER_2"/>
    <property type="match status" value="1"/>
</dbReference>
<organism evidence="7 8">
    <name type="scientific">Kineosporia mesophila</name>
    <dbReference type="NCBI Taxonomy" id="566012"/>
    <lineage>
        <taxon>Bacteria</taxon>
        <taxon>Bacillati</taxon>
        <taxon>Actinomycetota</taxon>
        <taxon>Actinomycetes</taxon>
        <taxon>Kineosporiales</taxon>
        <taxon>Kineosporiaceae</taxon>
        <taxon>Kineosporia</taxon>
    </lineage>
</organism>
<evidence type="ECO:0000256" key="2">
    <source>
        <dbReference type="ARBA" id="ARBA00022448"/>
    </source>
</evidence>
<gene>
    <name evidence="7" type="ORF">GCM10022223_59700</name>
</gene>
<dbReference type="GO" id="GO:0005524">
    <property type="term" value="F:ATP binding"/>
    <property type="evidence" value="ECO:0007669"/>
    <property type="project" value="UniProtKB-KW"/>
</dbReference>
<reference evidence="8" key="1">
    <citation type="journal article" date="2019" name="Int. J. Syst. Evol. Microbiol.">
        <title>The Global Catalogue of Microorganisms (GCM) 10K type strain sequencing project: providing services to taxonomists for standard genome sequencing and annotation.</title>
        <authorList>
            <consortium name="The Broad Institute Genomics Platform"/>
            <consortium name="The Broad Institute Genome Sequencing Center for Infectious Disease"/>
            <person name="Wu L."/>
            <person name="Ma J."/>
        </authorList>
    </citation>
    <scope>NUCLEOTIDE SEQUENCE [LARGE SCALE GENOMIC DNA]</scope>
    <source>
        <strain evidence="8">JCM 16902</strain>
    </source>
</reference>
<dbReference type="Gene3D" id="3.40.50.300">
    <property type="entry name" value="P-loop containing nucleotide triphosphate hydrolases"/>
    <property type="match status" value="1"/>
</dbReference>
<dbReference type="PANTHER" id="PTHR43869:SF1">
    <property type="entry name" value="GLYCINE BETAINE_PROLINE BETAINE TRANSPORT SYSTEM ATP-BINDING PROTEIN PROV"/>
    <property type="match status" value="1"/>
</dbReference>
<dbReference type="NCBIfam" id="TIGR01186">
    <property type="entry name" value="proV"/>
    <property type="match status" value="1"/>
</dbReference>
<name>A0ABP7AJ96_9ACTN</name>
<sequence length="395" mass="43004">MTSGTWSPQPALPTQAPSAEPAIEVTGLTKVYGAPDASSGWRKWFGAKRPGPVGANAVAKKAAADDVSFTVEQGEFFVIMGLSGSGKSTVLRMLNRLVEPTAGRLVIDGRDVAAMNPDDLRGLRNRKINMVFQHFALFPHFTVRENAAYALQVRQVPVAERHERADWALETVGLGDWGDSLPGELSGGMRQRVGLARALASDADILLMDEPFSALDPLIRRDMQDLLMTLQRDLKRTVVFVTHDLNEAMRMGDRIMIMRDGRVVQLGTAQEILKTPADEYVSEFIADVDRTRVLTAGDIMQEPVAGSVGDDHQRVRDDAALSDIFSLAGRSSVPLAVTGPGGQLLGVIPQATLLAALATPVREKPGREQPLREKPVREKPVREKPVRENGKEAHA</sequence>